<evidence type="ECO:0000256" key="3">
    <source>
        <dbReference type="ARBA" id="ARBA00022801"/>
    </source>
</evidence>
<evidence type="ECO:0000256" key="4">
    <source>
        <dbReference type="ARBA" id="ARBA00022807"/>
    </source>
</evidence>
<dbReference type="Gene3D" id="1.10.530.10">
    <property type="match status" value="1"/>
</dbReference>
<proteinExistence type="inferred from homology"/>
<evidence type="ECO:0000313" key="8">
    <source>
        <dbReference type="Proteomes" id="UP001500037"/>
    </source>
</evidence>
<dbReference type="PANTHER" id="PTHR47359">
    <property type="entry name" value="PEPTIDOGLYCAN DL-ENDOPEPTIDASE CWLO"/>
    <property type="match status" value="1"/>
</dbReference>
<dbReference type="InterPro" id="IPR000064">
    <property type="entry name" value="NLP_P60_dom"/>
</dbReference>
<evidence type="ECO:0000256" key="2">
    <source>
        <dbReference type="ARBA" id="ARBA00022670"/>
    </source>
</evidence>
<reference evidence="7 8" key="1">
    <citation type="journal article" date="2019" name="Int. J. Syst. Evol. Microbiol.">
        <title>The Global Catalogue of Microorganisms (GCM) 10K type strain sequencing project: providing services to taxonomists for standard genome sequencing and annotation.</title>
        <authorList>
            <consortium name="The Broad Institute Genomics Platform"/>
            <consortium name="The Broad Institute Genome Sequencing Center for Infectious Disease"/>
            <person name="Wu L."/>
            <person name="Ma J."/>
        </authorList>
    </citation>
    <scope>NUCLEOTIDE SEQUENCE [LARGE SCALE GENOMIC DNA]</scope>
    <source>
        <strain evidence="7 8">JCM 13004</strain>
    </source>
</reference>
<feature type="chain" id="PRO_5046844499" evidence="5">
    <location>
        <begin position="24"/>
        <end position="334"/>
    </location>
</feature>
<keyword evidence="4" id="KW-0788">Thiol protease</keyword>
<gene>
    <name evidence="7" type="primary">tgdA_1</name>
    <name evidence="7" type="ORF">GCM10009665_06490</name>
</gene>
<dbReference type="InterPro" id="IPR038765">
    <property type="entry name" value="Papain-like_cys_pep_sf"/>
</dbReference>
<dbReference type="InterPro" id="IPR051794">
    <property type="entry name" value="PG_Endopeptidase_C40"/>
</dbReference>
<keyword evidence="2" id="KW-0645">Protease</keyword>
<keyword evidence="3" id="KW-0378">Hydrolase</keyword>
<dbReference type="PROSITE" id="PS51935">
    <property type="entry name" value="NLPC_P60"/>
    <property type="match status" value="1"/>
</dbReference>
<dbReference type="CDD" id="cd13399">
    <property type="entry name" value="Slt35-like"/>
    <property type="match status" value="1"/>
</dbReference>
<keyword evidence="8" id="KW-1185">Reference proteome</keyword>
<dbReference type="Pfam" id="PF00877">
    <property type="entry name" value="NLPC_P60"/>
    <property type="match status" value="1"/>
</dbReference>
<evidence type="ECO:0000259" key="6">
    <source>
        <dbReference type="PROSITE" id="PS51935"/>
    </source>
</evidence>
<organism evidence="7 8">
    <name type="scientific">Kitasatospora nipponensis</name>
    <dbReference type="NCBI Taxonomy" id="258049"/>
    <lineage>
        <taxon>Bacteria</taxon>
        <taxon>Bacillati</taxon>
        <taxon>Actinomycetota</taxon>
        <taxon>Actinomycetes</taxon>
        <taxon>Kitasatosporales</taxon>
        <taxon>Streptomycetaceae</taxon>
        <taxon>Kitasatospora</taxon>
    </lineage>
</organism>
<dbReference type="EMBL" id="BAAALF010000006">
    <property type="protein sequence ID" value="GAA1219163.1"/>
    <property type="molecule type" value="Genomic_DNA"/>
</dbReference>
<dbReference type="InterPro" id="IPR008258">
    <property type="entry name" value="Transglycosylase_SLT_dom_1"/>
</dbReference>
<dbReference type="SUPFAM" id="SSF54001">
    <property type="entry name" value="Cysteine proteinases"/>
    <property type="match status" value="1"/>
</dbReference>
<name>A0ABN1VR52_9ACTN</name>
<dbReference type="SUPFAM" id="SSF53955">
    <property type="entry name" value="Lysozyme-like"/>
    <property type="match status" value="1"/>
</dbReference>
<feature type="signal peptide" evidence="5">
    <location>
        <begin position="1"/>
        <end position="23"/>
    </location>
</feature>
<protein>
    <submittedName>
        <fullName evidence="7">Transglycosylase TgdA</fullName>
    </submittedName>
</protein>
<dbReference type="PANTHER" id="PTHR47359:SF3">
    <property type="entry name" value="NLP_P60 DOMAIN-CONTAINING PROTEIN-RELATED"/>
    <property type="match status" value="1"/>
</dbReference>
<evidence type="ECO:0000256" key="5">
    <source>
        <dbReference type="SAM" id="SignalP"/>
    </source>
</evidence>
<evidence type="ECO:0000313" key="7">
    <source>
        <dbReference type="EMBL" id="GAA1219163.1"/>
    </source>
</evidence>
<sequence>MNKGVHAGLGFLTALAISGVALLTTFGGADTASAQEAGPGGGIATDAPVPSWVRDLINKHAGECPQVTASLLAAQLYTESNFNAKAVSPVGAQGLAQFMPATWAQYGVDGDGDGVKDVFDPADAIAAQAKYDCVLADEVKGVPGDSTENMLAAYNAGGGAVIKYGGVPPFPETRDYVQNIRDLAAKWADGIQPIAPGTAGAARAVAAAKTALGTWYQWGGNCVSPYTGADGCDCSSLTKMAWAAAGVNLPRTTYDQVNSGTAVASVSQLAPGDLLFTPGSDGSASAPGHVGMYIGDNEVIEAPHTGAVVRITPLAQWTGSAGPINTIVAMRHIA</sequence>
<dbReference type="RefSeq" id="WP_344438845.1">
    <property type="nucleotide sequence ID" value="NZ_BAAALF010000006.1"/>
</dbReference>
<accession>A0ABN1VR52</accession>
<feature type="domain" description="NlpC/P60" evidence="6">
    <location>
        <begin position="198"/>
        <end position="333"/>
    </location>
</feature>
<dbReference type="Gene3D" id="3.90.1720.10">
    <property type="entry name" value="endopeptidase domain like (from Nostoc punctiforme)"/>
    <property type="match status" value="1"/>
</dbReference>
<dbReference type="Proteomes" id="UP001500037">
    <property type="component" value="Unassembled WGS sequence"/>
</dbReference>
<comment type="similarity">
    <text evidence="1">Belongs to the peptidase C40 family.</text>
</comment>
<dbReference type="Pfam" id="PF01464">
    <property type="entry name" value="SLT"/>
    <property type="match status" value="1"/>
</dbReference>
<dbReference type="InterPro" id="IPR023346">
    <property type="entry name" value="Lysozyme-like_dom_sf"/>
</dbReference>
<evidence type="ECO:0000256" key="1">
    <source>
        <dbReference type="ARBA" id="ARBA00007074"/>
    </source>
</evidence>
<keyword evidence="5" id="KW-0732">Signal</keyword>
<comment type="caution">
    <text evidence="7">The sequence shown here is derived from an EMBL/GenBank/DDBJ whole genome shotgun (WGS) entry which is preliminary data.</text>
</comment>